<evidence type="ECO:0000256" key="6">
    <source>
        <dbReference type="ARBA" id="ARBA00022989"/>
    </source>
</evidence>
<feature type="transmembrane region" description="Helical" evidence="11">
    <location>
        <begin position="281"/>
        <end position="311"/>
    </location>
</feature>
<feature type="transmembrane region" description="Helical" evidence="11">
    <location>
        <begin position="467"/>
        <end position="488"/>
    </location>
</feature>
<dbReference type="STRING" id="655353.SAMN04488056_103167"/>
<dbReference type="PIRSF" id="PIRSF006603">
    <property type="entry name" value="DinF"/>
    <property type="match status" value="1"/>
</dbReference>
<evidence type="ECO:0000256" key="9">
    <source>
        <dbReference type="ARBA" id="ARBA00031636"/>
    </source>
</evidence>
<feature type="region of interest" description="Disordered" evidence="10">
    <location>
        <begin position="1"/>
        <end position="44"/>
    </location>
</feature>
<keyword evidence="4" id="KW-1003">Cell membrane</keyword>
<dbReference type="GO" id="GO:0005886">
    <property type="term" value="C:plasma membrane"/>
    <property type="evidence" value="ECO:0007669"/>
    <property type="project" value="UniProtKB-SubCell"/>
</dbReference>
<keyword evidence="13" id="KW-1185">Reference proteome</keyword>
<organism evidence="12 13">
    <name type="scientific">Cohaesibacter marisflavi</name>
    <dbReference type="NCBI Taxonomy" id="655353"/>
    <lineage>
        <taxon>Bacteria</taxon>
        <taxon>Pseudomonadati</taxon>
        <taxon>Pseudomonadota</taxon>
        <taxon>Alphaproteobacteria</taxon>
        <taxon>Hyphomicrobiales</taxon>
        <taxon>Cohaesibacteraceae</taxon>
    </lineage>
</organism>
<keyword evidence="8 11" id="KW-0472">Membrane</keyword>
<feature type="transmembrane region" description="Helical" evidence="11">
    <location>
        <begin position="176"/>
        <end position="193"/>
    </location>
</feature>
<dbReference type="GO" id="GO:0015297">
    <property type="term" value="F:antiporter activity"/>
    <property type="evidence" value="ECO:0007669"/>
    <property type="project" value="UniProtKB-KW"/>
</dbReference>
<dbReference type="GO" id="GO:0006811">
    <property type="term" value="P:monoatomic ion transport"/>
    <property type="evidence" value="ECO:0007669"/>
    <property type="project" value="UniProtKB-KW"/>
</dbReference>
<dbReference type="CDD" id="cd13131">
    <property type="entry name" value="MATE_NorM_like"/>
    <property type="match status" value="1"/>
</dbReference>
<feature type="transmembrane region" description="Helical" evidence="11">
    <location>
        <begin position="236"/>
        <end position="260"/>
    </location>
</feature>
<dbReference type="EMBL" id="FOVR01000003">
    <property type="protein sequence ID" value="SFO10335.1"/>
    <property type="molecule type" value="Genomic_DNA"/>
</dbReference>
<protein>
    <recommendedName>
        <fullName evidence="9">Multidrug-efflux transporter</fullName>
    </recommendedName>
</protein>
<dbReference type="InterPro" id="IPR048279">
    <property type="entry name" value="MdtK-like"/>
</dbReference>
<feature type="transmembrane region" description="Helical" evidence="11">
    <location>
        <begin position="399"/>
        <end position="418"/>
    </location>
</feature>
<accession>A0A1I5EFS2</accession>
<evidence type="ECO:0000256" key="10">
    <source>
        <dbReference type="SAM" id="MobiDB-lite"/>
    </source>
</evidence>
<feature type="transmembrane region" description="Helical" evidence="11">
    <location>
        <begin position="139"/>
        <end position="156"/>
    </location>
</feature>
<dbReference type="NCBIfam" id="TIGR00797">
    <property type="entry name" value="matE"/>
    <property type="match status" value="1"/>
</dbReference>
<name>A0A1I5EFS2_9HYPH</name>
<evidence type="ECO:0000313" key="12">
    <source>
        <dbReference type="EMBL" id="SFO10335.1"/>
    </source>
</evidence>
<comment type="subcellular location">
    <subcellularLocation>
        <location evidence="1">Cell inner membrane</location>
        <topology evidence="1">Multi-pass membrane protein</topology>
    </subcellularLocation>
</comment>
<dbReference type="InterPro" id="IPR002528">
    <property type="entry name" value="MATE_fam"/>
</dbReference>
<keyword evidence="2" id="KW-0813">Transport</keyword>
<dbReference type="PANTHER" id="PTHR43298">
    <property type="entry name" value="MULTIDRUG RESISTANCE PROTEIN NORM-RELATED"/>
    <property type="match status" value="1"/>
</dbReference>
<evidence type="ECO:0000256" key="11">
    <source>
        <dbReference type="SAM" id="Phobius"/>
    </source>
</evidence>
<dbReference type="PANTHER" id="PTHR43298:SF2">
    <property type="entry name" value="FMN_FAD EXPORTER YEEO-RELATED"/>
    <property type="match status" value="1"/>
</dbReference>
<sequence>MPPEWPANPDFWGPDHFHNSGDSMQDQPPVLDGQSPVSDQTTVKQGTPISWREEIAATLALAWPLVLAQLAQFSLQITDVIMMGWLGREALAAGSLAAALLHPVVVFGIGALSAVSPMVAQAIGAKDYTSVRRSARQGIWVAFVISILIMILLYQSQHIYALGGQMPGLSAEAARYLNFAAIGVFPSLGFVALRSVVTAHSETRIILVTTIASFFVNFAGNYLLMFGKFGFPALGLAGAGISTSVVQTFVFIFLALYVVFKKSYRKYDLLARFWKPDWPRFFELFRIGIPIGLMVMVEVGLFAAAVFLMGWIGTDALAAHTVAVQLASLAFMVPLGLSQATTVRTGLAYGARCLEGIHRAGWVSVLISALFNSISCASFLLFPHFLVGLYLDPTVAANSVPFALAVSYLAYAGLFQLVDGLQATMAGALRGLSDTNVPMLIAIVGYWVCGLPISYFCGFILGWEGEGIWLGLASGLAITAASLTYRFVNRERLGLVKFSNRVVLEVPELS</sequence>
<evidence type="ECO:0000256" key="3">
    <source>
        <dbReference type="ARBA" id="ARBA00022449"/>
    </source>
</evidence>
<feature type="compositionally biased region" description="Polar residues" evidence="10">
    <location>
        <begin position="35"/>
        <end position="44"/>
    </location>
</feature>
<evidence type="ECO:0000256" key="2">
    <source>
        <dbReference type="ARBA" id="ARBA00022448"/>
    </source>
</evidence>
<reference evidence="12 13" key="1">
    <citation type="submission" date="2016-10" db="EMBL/GenBank/DDBJ databases">
        <authorList>
            <person name="de Groot N.N."/>
        </authorList>
    </citation>
    <scope>NUCLEOTIDE SEQUENCE [LARGE SCALE GENOMIC DNA]</scope>
    <source>
        <strain evidence="12 13">CGMCC 1.9157</strain>
    </source>
</reference>
<dbReference type="Pfam" id="PF01554">
    <property type="entry name" value="MatE"/>
    <property type="match status" value="2"/>
</dbReference>
<evidence type="ECO:0000256" key="4">
    <source>
        <dbReference type="ARBA" id="ARBA00022475"/>
    </source>
</evidence>
<dbReference type="InterPro" id="IPR050222">
    <property type="entry name" value="MATE_MdtK"/>
</dbReference>
<feature type="transmembrane region" description="Helical" evidence="11">
    <location>
        <begin position="362"/>
        <end position="387"/>
    </location>
</feature>
<evidence type="ECO:0000256" key="7">
    <source>
        <dbReference type="ARBA" id="ARBA00023065"/>
    </source>
</evidence>
<evidence type="ECO:0000256" key="5">
    <source>
        <dbReference type="ARBA" id="ARBA00022692"/>
    </source>
</evidence>
<evidence type="ECO:0000256" key="8">
    <source>
        <dbReference type="ARBA" id="ARBA00023136"/>
    </source>
</evidence>
<gene>
    <name evidence="12" type="ORF">SAMN04488056_103167</name>
</gene>
<feature type="transmembrane region" description="Helical" evidence="11">
    <location>
        <begin position="95"/>
        <end position="119"/>
    </location>
</feature>
<evidence type="ECO:0000313" key="13">
    <source>
        <dbReference type="Proteomes" id="UP000199236"/>
    </source>
</evidence>
<dbReference type="GO" id="GO:0042910">
    <property type="term" value="F:xenobiotic transmembrane transporter activity"/>
    <property type="evidence" value="ECO:0007669"/>
    <property type="project" value="InterPro"/>
</dbReference>
<dbReference type="AlphaFoldDB" id="A0A1I5EFS2"/>
<feature type="transmembrane region" description="Helical" evidence="11">
    <location>
        <begin position="317"/>
        <end position="337"/>
    </location>
</feature>
<keyword evidence="6 11" id="KW-1133">Transmembrane helix</keyword>
<dbReference type="Proteomes" id="UP000199236">
    <property type="component" value="Unassembled WGS sequence"/>
</dbReference>
<keyword evidence="5 11" id="KW-0812">Transmembrane</keyword>
<proteinExistence type="predicted"/>
<evidence type="ECO:0000256" key="1">
    <source>
        <dbReference type="ARBA" id="ARBA00004429"/>
    </source>
</evidence>
<keyword evidence="3" id="KW-0050">Antiport</keyword>
<keyword evidence="7" id="KW-0406">Ion transport</keyword>
<feature type="transmembrane region" description="Helical" evidence="11">
    <location>
        <begin position="205"/>
        <end position="224"/>
    </location>
</feature>
<feature type="transmembrane region" description="Helical" evidence="11">
    <location>
        <begin position="439"/>
        <end position="461"/>
    </location>
</feature>